<organism evidence="1 2">
    <name type="scientific">Paramuricea clavata</name>
    <name type="common">Red gorgonian</name>
    <name type="synonym">Violescent sea-whip</name>
    <dbReference type="NCBI Taxonomy" id="317549"/>
    <lineage>
        <taxon>Eukaryota</taxon>
        <taxon>Metazoa</taxon>
        <taxon>Cnidaria</taxon>
        <taxon>Anthozoa</taxon>
        <taxon>Octocorallia</taxon>
        <taxon>Malacalcyonacea</taxon>
        <taxon>Plexauridae</taxon>
        <taxon>Paramuricea</taxon>
    </lineage>
</organism>
<sequence length="249" mass="27600">MPMVYCTYDIICILSYDAAVDQAKCSTLRARRDALCTKTFDKMRQQNETASFVMEGHAFLSSVEQLDLSAESTTEVNSTKSNIHGALHFDDTKNQFKWQGTADELKKYVENQLAIPGSWSVKTNGNLHTFKATDTTVTLNWYLSTLTLQVQGPSRQAIVEKMSKAIDTAIGPNDAAATNNMPVTFIIEDEPVEGDAALQASVSQCEGCTILSEEVKELRKTIYSVLRRLDDLSAKSKQNEAALEQKRGK</sequence>
<evidence type="ECO:0000313" key="2">
    <source>
        <dbReference type="Proteomes" id="UP001152795"/>
    </source>
</evidence>
<dbReference type="EMBL" id="CACRXK020002833">
    <property type="protein sequence ID" value="CAB3996269.1"/>
    <property type="molecule type" value="Genomic_DNA"/>
</dbReference>
<dbReference type="Proteomes" id="UP001152795">
    <property type="component" value="Unassembled WGS sequence"/>
</dbReference>
<name>A0A7D9DZ44_PARCT</name>
<gene>
    <name evidence="1" type="ORF">PACLA_8A010264</name>
</gene>
<evidence type="ECO:0000313" key="1">
    <source>
        <dbReference type="EMBL" id="CAB3996269.1"/>
    </source>
</evidence>
<protein>
    <submittedName>
        <fullName evidence="1">Uncharacterized protein</fullName>
    </submittedName>
</protein>
<dbReference type="AlphaFoldDB" id="A0A7D9DZ44"/>
<proteinExistence type="predicted"/>
<comment type="caution">
    <text evidence="1">The sequence shown here is derived from an EMBL/GenBank/DDBJ whole genome shotgun (WGS) entry which is preliminary data.</text>
</comment>
<accession>A0A7D9DZ44</accession>
<reference evidence="1" key="1">
    <citation type="submission" date="2020-04" db="EMBL/GenBank/DDBJ databases">
        <authorList>
            <person name="Alioto T."/>
            <person name="Alioto T."/>
            <person name="Gomez Garrido J."/>
        </authorList>
    </citation>
    <scope>NUCLEOTIDE SEQUENCE</scope>
    <source>
        <strain evidence="1">A484AB</strain>
    </source>
</reference>
<keyword evidence="2" id="KW-1185">Reference proteome</keyword>
<dbReference type="Gene3D" id="2.40.30.250">
    <property type="match status" value="1"/>
</dbReference>